<dbReference type="NCBIfam" id="TIGR00216">
    <property type="entry name" value="ispH_lytB"/>
    <property type="match status" value="1"/>
</dbReference>
<comment type="cofactor">
    <cofactor evidence="1">
        <name>[4Fe-4S] cluster</name>
        <dbReference type="ChEBI" id="CHEBI:49883"/>
    </cofactor>
</comment>
<keyword evidence="2" id="KW-0004">4Fe-4S</keyword>
<keyword evidence="6" id="KW-0472">Membrane</keyword>
<keyword evidence="7" id="KW-0560">Oxidoreductase</keyword>
<dbReference type="GO" id="GO:0051539">
    <property type="term" value="F:4 iron, 4 sulfur cluster binding"/>
    <property type="evidence" value="ECO:0007669"/>
    <property type="project" value="UniProtKB-KW"/>
</dbReference>
<name>A0A485LYY0_9ZZZZ</name>
<dbReference type="GO" id="GO:0050992">
    <property type="term" value="P:dimethylallyl diphosphate biosynthetic process"/>
    <property type="evidence" value="ECO:0007669"/>
    <property type="project" value="InterPro"/>
</dbReference>
<evidence type="ECO:0000256" key="5">
    <source>
        <dbReference type="ARBA" id="ARBA00023014"/>
    </source>
</evidence>
<dbReference type="PANTHER" id="PTHR30426">
    <property type="entry name" value="4-HYDROXY-3-METHYLBUT-2-ENYL DIPHOSPHATE REDUCTASE"/>
    <property type="match status" value="1"/>
</dbReference>
<dbReference type="Gene3D" id="3.40.1010.20">
    <property type="entry name" value="4-hydroxy-3-methylbut-2-enyl diphosphate reductase, catalytic domain"/>
    <property type="match status" value="2"/>
</dbReference>
<protein>
    <submittedName>
        <fullName evidence="7">4-hydroxy-3-methylbut-2-enyl diphosphate reductase</fullName>
        <ecNumber evidence="7">1.17.7.4</ecNumber>
    </submittedName>
</protein>
<keyword evidence="3" id="KW-0479">Metal-binding</keyword>
<feature type="transmembrane region" description="Helical" evidence="6">
    <location>
        <begin position="390"/>
        <end position="410"/>
    </location>
</feature>
<proteinExistence type="inferred from homology"/>
<keyword evidence="6" id="KW-0812">Transmembrane</keyword>
<evidence type="ECO:0000256" key="4">
    <source>
        <dbReference type="ARBA" id="ARBA00023004"/>
    </source>
</evidence>
<feature type="transmembrane region" description="Helical" evidence="6">
    <location>
        <begin position="348"/>
        <end position="378"/>
    </location>
</feature>
<organism evidence="7">
    <name type="scientific">anaerobic digester metagenome</name>
    <dbReference type="NCBI Taxonomy" id="1263854"/>
    <lineage>
        <taxon>unclassified sequences</taxon>
        <taxon>metagenomes</taxon>
        <taxon>ecological metagenomes</taxon>
    </lineage>
</organism>
<feature type="transmembrane region" description="Helical" evidence="6">
    <location>
        <begin position="300"/>
        <end position="318"/>
    </location>
</feature>
<dbReference type="Gene3D" id="3.40.50.11270">
    <property type="match status" value="1"/>
</dbReference>
<dbReference type="HAMAP" id="MF_00191">
    <property type="entry name" value="IspH"/>
    <property type="match status" value="1"/>
</dbReference>
<evidence type="ECO:0000256" key="3">
    <source>
        <dbReference type="ARBA" id="ARBA00022723"/>
    </source>
</evidence>
<dbReference type="CDD" id="cd13944">
    <property type="entry name" value="lytB_ispH"/>
    <property type="match status" value="1"/>
</dbReference>
<keyword evidence="6" id="KW-1133">Transmembrane helix</keyword>
<dbReference type="PANTHER" id="PTHR30426:SF0">
    <property type="entry name" value="4-HYDROXY-3-METHYLBUT-2-ENYL DIPHOSPHATE REDUCTASE"/>
    <property type="match status" value="1"/>
</dbReference>
<feature type="transmembrane region" description="Helical" evidence="6">
    <location>
        <begin position="519"/>
        <end position="537"/>
    </location>
</feature>
<dbReference type="GO" id="GO:0051745">
    <property type="term" value="F:4-hydroxy-3-methylbut-2-enyl diphosphate reductase activity"/>
    <property type="evidence" value="ECO:0007669"/>
    <property type="project" value="UniProtKB-EC"/>
</dbReference>
<dbReference type="AlphaFoldDB" id="A0A485LYY0"/>
<feature type="transmembrane region" description="Helical" evidence="6">
    <location>
        <begin position="416"/>
        <end position="440"/>
    </location>
</feature>
<keyword evidence="4" id="KW-0408">Iron</keyword>
<feature type="transmembrane region" description="Helical" evidence="6">
    <location>
        <begin position="461"/>
        <end position="480"/>
    </location>
</feature>
<dbReference type="EC" id="1.17.7.4" evidence="7"/>
<feature type="transmembrane region" description="Helical" evidence="6">
    <location>
        <begin position="325"/>
        <end position="342"/>
    </location>
</feature>
<accession>A0A485LYY0</accession>
<dbReference type="GO" id="GO:0019288">
    <property type="term" value="P:isopentenyl diphosphate biosynthetic process, methylerythritol 4-phosphate pathway"/>
    <property type="evidence" value="ECO:0007669"/>
    <property type="project" value="InterPro"/>
</dbReference>
<evidence type="ECO:0000256" key="1">
    <source>
        <dbReference type="ARBA" id="ARBA00001966"/>
    </source>
</evidence>
<reference evidence="7" key="1">
    <citation type="submission" date="2019-03" db="EMBL/GenBank/DDBJ databases">
        <authorList>
            <person name="Hao L."/>
        </authorList>
    </citation>
    <scope>NUCLEOTIDE SEQUENCE</scope>
</reference>
<evidence type="ECO:0000256" key="6">
    <source>
        <dbReference type="SAM" id="Phobius"/>
    </source>
</evidence>
<dbReference type="EMBL" id="CAADRM010000084">
    <property type="protein sequence ID" value="VFU13879.1"/>
    <property type="molecule type" value="Genomic_DNA"/>
</dbReference>
<evidence type="ECO:0000313" key="7">
    <source>
        <dbReference type="EMBL" id="VFU13879.1"/>
    </source>
</evidence>
<dbReference type="Pfam" id="PF02401">
    <property type="entry name" value="LYTB"/>
    <property type="match status" value="1"/>
</dbReference>
<dbReference type="GO" id="GO:0046872">
    <property type="term" value="F:metal ion binding"/>
    <property type="evidence" value="ECO:0007669"/>
    <property type="project" value="UniProtKB-KW"/>
</dbReference>
<evidence type="ECO:0000256" key="2">
    <source>
        <dbReference type="ARBA" id="ARBA00022485"/>
    </source>
</evidence>
<keyword evidence="5" id="KW-0411">Iron-sulfur</keyword>
<sequence length="542" mass="59653">MRITIARYAGFCFGVRRAIDITFKVRQKNPRKKIYTLGQIIHNPQVIEALKKRGIGIVHDIDDDRLKAGNIAIVRAHGIAPDKKQILQSRGVEVIDAACPMVLKVQSIIKKASKTADLVVIAGDKDHPEMDAHLGIAGDKGVVVENVEDARRLPQARRISVVAQTTFGVATYREIISVLREKCEVLDVSDTICRSTIDRQSEVRDLAKDHDVFIVIGGKDSANTKRLAEIAAKENRRVIRVEDPEQLKEATIPQTSQVAVIAGASTPHWVIEECIEVLKSTHTHAGIENAVLNFLSATPLLPSLGSLGIAMASLVFCGQRYSWDVLLTVFFLALASTGPHRTPRQWPLWAVSTGIATSLGLLSAGLTGGLLVIGISLLRPLIDVGGVADYLRSIYGLVVFVLISIITPLSLERSSIAPGVFVLAAYTAVHYLGVEILLGLKNMERDAIIGRMSLARYIHEEHSIMLLEYAIMGLALMLFLSFPLKIAPALAYGLLPPLFFLAKGIDFYHEQVIFDNRMYTIYVQSLWVIIPAMGLLWKFTMM</sequence>
<dbReference type="InterPro" id="IPR003451">
    <property type="entry name" value="LytB/IspH"/>
</dbReference>
<gene>
    <name evidence="7" type="primary">ispH</name>
    <name evidence="7" type="ORF">SCFA_220096</name>
</gene>